<dbReference type="Pfam" id="PF05699">
    <property type="entry name" value="Dimer_Tnp_hAT"/>
    <property type="match status" value="1"/>
</dbReference>
<dbReference type="OrthoDB" id="6580598at2759"/>
<dbReference type="InterPro" id="IPR012337">
    <property type="entry name" value="RNaseH-like_sf"/>
</dbReference>
<name>A0A6G0T926_APHGL</name>
<protein>
    <recommendedName>
        <fullName evidence="1">HAT C-terminal dimerisation domain-containing protein</fullName>
    </recommendedName>
</protein>
<gene>
    <name evidence="2" type="ORF">AGLY_012064</name>
</gene>
<organism evidence="2 3">
    <name type="scientific">Aphis glycines</name>
    <name type="common">Soybean aphid</name>
    <dbReference type="NCBI Taxonomy" id="307491"/>
    <lineage>
        <taxon>Eukaryota</taxon>
        <taxon>Metazoa</taxon>
        <taxon>Ecdysozoa</taxon>
        <taxon>Arthropoda</taxon>
        <taxon>Hexapoda</taxon>
        <taxon>Insecta</taxon>
        <taxon>Pterygota</taxon>
        <taxon>Neoptera</taxon>
        <taxon>Paraneoptera</taxon>
        <taxon>Hemiptera</taxon>
        <taxon>Sternorrhyncha</taxon>
        <taxon>Aphidomorpha</taxon>
        <taxon>Aphidoidea</taxon>
        <taxon>Aphididae</taxon>
        <taxon>Aphidini</taxon>
        <taxon>Aphis</taxon>
        <taxon>Aphis</taxon>
    </lineage>
</organism>
<dbReference type="SUPFAM" id="SSF53098">
    <property type="entry name" value="Ribonuclease H-like"/>
    <property type="match status" value="1"/>
</dbReference>
<evidence type="ECO:0000313" key="3">
    <source>
        <dbReference type="Proteomes" id="UP000475862"/>
    </source>
</evidence>
<evidence type="ECO:0000313" key="2">
    <source>
        <dbReference type="EMBL" id="KAE9528493.1"/>
    </source>
</evidence>
<proteinExistence type="predicted"/>
<dbReference type="PANTHER" id="PTHR45913">
    <property type="entry name" value="EPM2A-INTERACTING PROTEIN 1"/>
    <property type="match status" value="1"/>
</dbReference>
<dbReference type="GO" id="GO:0046983">
    <property type="term" value="F:protein dimerization activity"/>
    <property type="evidence" value="ECO:0007669"/>
    <property type="project" value="InterPro"/>
</dbReference>
<dbReference type="AlphaFoldDB" id="A0A6G0T926"/>
<comment type="caution">
    <text evidence="2">The sequence shown here is derived from an EMBL/GenBank/DDBJ whole genome shotgun (WGS) entry which is preliminary data.</text>
</comment>
<dbReference type="PANTHER" id="PTHR45913:SF19">
    <property type="entry name" value="LOW QUALITY PROTEIN: ZINC FINGER BED DOMAIN-CONTAINING PROTEIN 5-LIKE"/>
    <property type="match status" value="1"/>
</dbReference>
<sequence length="620" mass="71423">MKLGTSGSRFESNEKVLSASFKISQLIVKSKKPHTIGENLLKPCLLTAVEEILGAEAKKKIQEIPLSNNTVKARIDKMSFDIEEQLLVKIKNSPFFALQCDESTDVSQCCQLLGFVRFLDNDNLIKEELLLLQELGTTSKGTRHYVGKVSRFLYGWCSSYVRITLRPNNVGEKKNCKVLTTHCIIHRQALASKTLPEELLYTLKQAIKLKSDGFRKFEIHLAYLVDIFEHLNKLNLQLQGSENNKLEGSANIFIFEDKLRAFMCKIDLWISKVEINNYSAFQTLKSLVDNEKYADLVNEVQQNVLHHLKKLKNEFNRYFPEHNDLETKGVQKLQNDRNCKDMFESGMNIEEFWCKKAIVYPKLREIALRYLAMFSTTYLCEQGFSGLLYIKNKQRNRLDATKDLRVALSSINPRISLLNISLKIRYKIEVVRDVSKVLLVVRSTKKVGNHCTKGLSVWTHVYQRIEELEASKHMSCSESYLLYTKLPFDTLLELSKVLKKFDDKLTHAKLDKLKRTVPEYYEKSSEDDIKETSDKHGTNVEEVLCKSCMNCPHCCYNYLIISTYVNYNDIRINIAKSYVLIKTVILKEISLTMFTLRLTGDSTQDIGANDQAAICLCYVF</sequence>
<feature type="domain" description="HAT C-terminal dimerisation" evidence="1">
    <location>
        <begin position="338"/>
        <end position="402"/>
    </location>
</feature>
<keyword evidence="3" id="KW-1185">Reference proteome</keyword>
<dbReference type="InterPro" id="IPR008906">
    <property type="entry name" value="HATC_C_dom"/>
</dbReference>
<dbReference type="EMBL" id="VYZN01000048">
    <property type="protein sequence ID" value="KAE9528493.1"/>
    <property type="molecule type" value="Genomic_DNA"/>
</dbReference>
<reference evidence="2 3" key="1">
    <citation type="submission" date="2019-08" db="EMBL/GenBank/DDBJ databases">
        <title>The genome of the soybean aphid Biotype 1, its phylome, world population structure and adaptation to the North American continent.</title>
        <authorList>
            <person name="Giordano R."/>
            <person name="Donthu R.K."/>
            <person name="Hernandez A.G."/>
            <person name="Wright C.L."/>
            <person name="Zimin A.V."/>
        </authorList>
    </citation>
    <scope>NUCLEOTIDE SEQUENCE [LARGE SCALE GENOMIC DNA]</scope>
    <source>
        <tissue evidence="2">Whole aphids</tissue>
    </source>
</reference>
<accession>A0A6G0T926</accession>
<dbReference type="Proteomes" id="UP000475862">
    <property type="component" value="Unassembled WGS sequence"/>
</dbReference>
<evidence type="ECO:0000259" key="1">
    <source>
        <dbReference type="Pfam" id="PF05699"/>
    </source>
</evidence>